<dbReference type="SUPFAM" id="SSF53383">
    <property type="entry name" value="PLP-dependent transferases"/>
    <property type="match status" value="1"/>
</dbReference>
<evidence type="ECO:0000256" key="9">
    <source>
        <dbReference type="ARBA" id="ARBA00023299"/>
    </source>
</evidence>
<comment type="similarity">
    <text evidence="3 12">Belongs to the class-V pyridoxal-phosphate-dependent aminotransferase family. SerC subfamily.</text>
</comment>
<gene>
    <name evidence="12" type="primary">serC</name>
    <name evidence="14" type="ORF">C8D91_2581</name>
</gene>
<evidence type="ECO:0000259" key="13">
    <source>
        <dbReference type="Pfam" id="PF00266"/>
    </source>
</evidence>
<evidence type="ECO:0000256" key="2">
    <source>
        <dbReference type="ARBA" id="ARBA00005099"/>
    </source>
</evidence>
<feature type="binding site" evidence="12">
    <location>
        <position position="41"/>
    </location>
    <ligand>
        <name>L-glutamate</name>
        <dbReference type="ChEBI" id="CHEBI:29985"/>
    </ligand>
</feature>
<dbReference type="InterPro" id="IPR000192">
    <property type="entry name" value="Aminotrans_V_dom"/>
</dbReference>
<dbReference type="OrthoDB" id="9809412at2"/>
<dbReference type="PANTHER" id="PTHR43247:SF1">
    <property type="entry name" value="PHOSPHOSERINE AMINOTRANSFERASE"/>
    <property type="match status" value="1"/>
</dbReference>
<dbReference type="GO" id="GO:0008615">
    <property type="term" value="P:pyridoxine biosynthetic process"/>
    <property type="evidence" value="ECO:0007669"/>
    <property type="project" value="UniProtKB-UniRule"/>
</dbReference>
<evidence type="ECO:0000256" key="8">
    <source>
        <dbReference type="ARBA" id="ARBA00023096"/>
    </source>
</evidence>
<comment type="pathway">
    <text evidence="1 12">Cofactor biosynthesis; pyridoxine 5'-phosphate biosynthesis; pyridoxine 5'-phosphate from D-erythrose 4-phosphate: step 3/5.</text>
</comment>
<feature type="binding site" evidence="12">
    <location>
        <position position="171"/>
    </location>
    <ligand>
        <name>pyridoxal 5'-phosphate</name>
        <dbReference type="ChEBI" id="CHEBI:597326"/>
    </ligand>
</feature>
<accession>A0A4R6XDY8</accession>
<feature type="binding site" evidence="12">
    <location>
        <position position="101"/>
    </location>
    <ligand>
        <name>pyridoxal 5'-phosphate</name>
        <dbReference type="ChEBI" id="CHEBI:597326"/>
    </ligand>
</feature>
<evidence type="ECO:0000256" key="5">
    <source>
        <dbReference type="ARBA" id="ARBA00022605"/>
    </source>
</evidence>
<dbReference type="InterPro" id="IPR022278">
    <property type="entry name" value="Pser_aminoTfrase"/>
</dbReference>
<comment type="pathway">
    <text evidence="2 12">Amino-acid biosynthesis; L-serine biosynthesis; L-serine from 3-phospho-D-glycerate: step 2/3.</text>
</comment>
<keyword evidence="9 12" id="KW-0718">Serine biosynthesis</keyword>
<keyword evidence="8 12" id="KW-0664">Pyridoxine biosynthesis</keyword>
<dbReference type="GO" id="GO:0030170">
    <property type="term" value="F:pyridoxal phosphate binding"/>
    <property type="evidence" value="ECO:0007669"/>
    <property type="project" value="UniProtKB-UniRule"/>
</dbReference>
<evidence type="ECO:0000256" key="7">
    <source>
        <dbReference type="ARBA" id="ARBA00022898"/>
    </source>
</evidence>
<proteinExistence type="inferred from homology"/>
<dbReference type="UniPathway" id="UPA00244">
    <property type="reaction ID" value="UER00311"/>
</dbReference>
<dbReference type="HAMAP" id="MF_00160">
    <property type="entry name" value="SerC_aminotrans_5"/>
    <property type="match status" value="1"/>
</dbReference>
<comment type="caution">
    <text evidence="12">Lacks conserved residue(s) required for the propagation of feature annotation.</text>
</comment>
<comment type="catalytic activity">
    <reaction evidence="11 12">
        <text>O-phospho-L-serine + 2-oxoglutarate = 3-phosphooxypyruvate + L-glutamate</text>
        <dbReference type="Rhea" id="RHEA:14329"/>
        <dbReference type="ChEBI" id="CHEBI:16810"/>
        <dbReference type="ChEBI" id="CHEBI:18110"/>
        <dbReference type="ChEBI" id="CHEBI:29985"/>
        <dbReference type="ChEBI" id="CHEBI:57524"/>
        <dbReference type="EC" id="2.6.1.52"/>
    </reaction>
</comment>
<keyword evidence="4 12" id="KW-0032">Aminotransferase</keyword>
<evidence type="ECO:0000256" key="4">
    <source>
        <dbReference type="ARBA" id="ARBA00022576"/>
    </source>
</evidence>
<comment type="caution">
    <text evidence="14">The sequence shown here is derived from an EMBL/GenBank/DDBJ whole genome shotgun (WGS) entry which is preliminary data.</text>
</comment>
<name>A0A4R6XDY8_9GAMM</name>
<evidence type="ECO:0000256" key="12">
    <source>
        <dbReference type="HAMAP-Rule" id="MF_00160"/>
    </source>
</evidence>
<evidence type="ECO:0000313" key="14">
    <source>
        <dbReference type="EMBL" id="TDR17522.1"/>
    </source>
</evidence>
<keyword evidence="6 12" id="KW-0808">Transferase</keyword>
<dbReference type="GO" id="GO:0005737">
    <property type="term" value="C:cytoplasm"/>
    <property type="evidence" value="ECO:0007669"/>
    <property type="project" value="UniProtKB-SubCell"/>
</dbReference>
<dbReference type="UniPathway" id="UPA00135">
    <property type="reaction ID" value="UER00197"/>
</dbReference>
<dbReference type="InterPro" id="IPR015424">
    <property type="entry name" value="PyrdxlP-dep_Trfase"/>
</dbReference>
<dbReference type="PANTHER" id="PTHR43247">
    <property type="entry name" value="PHOSPHOSERINE AMINOTRANSFERASE"/>
    <property type="match status" value="1"/>
</dbReference>
<dbReference type="RefSeq" id="WP_099018886.1">
    <property type="nucleotide sequence ID" value="NZ_NIHB01000002.1"/>
</dbReference>
<keyword evidence="7 12" id="KW-0663">Pyridoxal phosphate</keyword>
<evidence type="ECO:0000256" key="11">
    <source>
        <dbReference type="ARBA" id="ARBA00049007"/>
    </source>
</evidence>
<comment type="cofactor">
    <cofactor evidence="12">
        <name>pyridoxal 5'-phosphate</name>
        <dbReference type="ChEBI" id="CHEBI:597326"/>
    </cofactor>
    <text evidence="12">Binds 1 pyridoxal phosphate per subunit.</text>
</comment>
<feature type="binding site" evidence="12">
    <location>
        <position position="151"/>
    </location>
    <ligand>
        <name>pyridoxal 5'-phosphate</name>
        <dbReference type="ChEBI" id="CHEBI:597326"/>
    </ligand>
</feature>
<dbReference type="GO" id="GO:0006564">
    <property type="term" value="P:L-serine biosynthetic process"/>
    <property type="evidence" value="ECO:0007669"/>
    <property type="project" value="UniProtKB-UniRule"/>
</dbReference>
<dbReference type="GO" id="GO:0004648">
    <property type="term" value="F:O-phospho-L-serine:2-oxoglutarate aminotransferase activity"/>
    <property type="evidence" value="ECO:0007669"/>
    <property type="project" value="UniProtKB-UniRule"/>
</dbReference>
<evidence type="ECO:0000256" key="6">
    <source>
        <dbReference type="ARBA" id="ARBA00022679"/>
    </source>
</evidence>
<comment type="catalytic activity">
    <reaction evidence="10 12">
        <text>4-(phosphooxy)-L-threonine + 2-oxoglutarate = (R)-3-hydroxy-2-oxo-4-phosphooxybutanoate + L-glutamate</text>
        <dbReference type="Rhea" id="RHEA:16573"/>
        <dbReference type="ChEBI" id="CHEBI:16810"/>
        <dbReference type="ChEBI" id="CHEBI:29985"/>
        <dbReference type="ChEBI" id="CHEBI:58452"/>
        <dbReference type="ChEBI" id="CHEBI:58538"/>
        <dbReference type="EC" id="2.6.1.52"/>
    </reaction>
</comment>
<dbReference type="Pfam" id="PF00266">
    <property type="entry name" value="Aminotran_5"/>
    <property type="match status" value="1"/>
</dbReference>
<evidence type="ECO:0000256" key="10">
    <source>
        <dbReference type="ARBA" id="ARBA00047630"/>
    </source>
</evidence>
<comment type="subcellular location">
    <subcellularLocation>
        <location evidence="12">Cytoplasm</location>
    </subcellularLocation>
</comment>
<organism evidence="14 15">
    <name type="scientific">Marinicella litoralis</name>
    <dbReference type="NCBI Taxonomy" id="644220"/>
    <lineage>
        <taxon>Bacteria</taxon>
        <taxon>Pseudomonadati</taxon>
        <taxon>Pseudomonadota</taxon>
        <taxon>Gammaproteobacteria</taxon>
        <taxon>Lysobacterales</taxon>
        <taxon>Marinicellaceae</taxon>
        <taxon>Marinicella</taxon>
    </lineage>
</organism>
<protein>
    <recommendedName>
        <fullName evidence="12">Phosphoserine aminotransferase</fullName>
        <ecNumber evidence="12">2.6.1.52</ecNumber>
    </recommendedName>
    <alternativeName>
        <fullName evidence="12">Phosphohydroxythreonine aminotransferase</fullName>
        <shortName evidence="12">PSAT</shortName>
    </alternativeName>
</protein>
<reference evidence="14 15" key="1">
    <citation type="submission" date="2019-03" db="EMBL/GenBank/DDBJ databases">
        <title>Genomic Encyclopedia of Type Strains, Phase IV (KMG-IV): sequencing the most valuable type-strain genomes for metagenomic binning, comparative biology and taxonomic classification.</title>
        <authorList>
            <person name="Goeker M."/>
        </authorList>
    </citation>
    <scope>NUCLEOTIDE SEQUENCE [LARGE SCALE GENOMIC DNA]</scope>
    <source>
        <strain evidence="14 15">DSM 25488</strain>
    </source>
</reference>
<dbReference type="FunFam" id="3.40.640.10:FF:000010">
    <property type="entry name" value="Phosphoserine aminotransferase"/>
    <property type="match status" value="1"/>
</dbReference>
<keyword evidence="5 12" id="KW-0028">Amino-acid biosynthesis</keyword>
<keyword evidence="15" id="KW-1185">Reference proteome</keyword>
<feature type="binding site" evidence="12">
    <location>
        <begin position="236"/>
        <end position="237"/>
    </location>
    <ligand>
        <name>pyridoxal 5'-phosphate</name>
        <dbReference type="ChEBI" id="CHEBI:597326"/>
    </ligand>
</feature>
<dbReference type="EMBL" id="SNZB01000006">
    <property type="protein sequence ID" value="TDR17522.1"/>
    <property type="molecule type" value="Genomic_DNA"/>
</dbReference>
<keyword evidence="12" id="KW-0963">Cytoplasm</keyword>
<comment type="subunit">
    <text evidence="12">Homodimer.</text>
</comment>
<dbReference type="NCBIfam" id="NF003764">
    <property type="entry name" value="PRK05355.1"/>
    <property type="match status" value="1"/>
</dbReference>
<dbReference type="PIRSF" id="PIRSF000525">
    <property type="entry name" value="SerC"/>
    <property type="match status" value="1"/>
</dbReference>
<sequence>MTVFNFSAGPAALPLSVKQQIANDLYDWNGTGCSVMEVSHRSKEFTDMADENEALARELLNISDEYAVMLIPGGARLQYSMLPTNISSTDGQAVYAINGHWGKQAIKEAARFTQASSTAPISDEVYASIPPYDASQLNPSADYFHYTSNETLEGVQWHQLPETHGIPLCCDMTSDLLTRVFDVNDYSMIYASAQKNMGIAGITFVIMKRDMIGQSKNLLPTMTDYKTYADTRSFYNTPPTFPWYVMLLVLRWVKAQGGVAAIEATNQIKSSKLYDFVDHSDFYLNKVDPVCRSAVNVPFWLQDERLNDLFLKTSSDAGLKALKGHMAVGGMRASIYNAVPEAGIDALIAFMKEFERTNG</sequence>
<dbReference type="InterPro" id="IPR015421">
    <property type="entry name" value="PyrdxlP-dep_Trfase_major"/>
</dbReference>
<feature type="binding site" evidence="12">
    <location>
        <begin position="75"/>
        <end position="76"/>
    </location>
    <ligand>
        <name>pyridoxal 5'-phosphate</name>
        <dbReference type="ChEBI" id="CHEBI:597326"/>
    </ligand>
</feature>
<dbReference type="InterPro" id="IPR015422">
    <property type="entry name" value="PyrdxlP-dep_Trfase_small"/>
</dbReference>
<evidence type="ECO:0000256" key="1">
    <source>
        <dbReference type="ARBA" id="ARBA00004915"/>
    </source>
</evidence>
<dbReference type="EC" id="2.6.1.52" evidence="12"/>
<dbReference type="Gene3D" id="3.40.640.10">
    <property type="entry name" value="Type I PLP-dependent aspartate aminotransferase-like (Major domain)"/>
    <property type="match status" value="1"/>
</dbReference>
<evidence type="ECO:0000256" key="3">
    <source>
        <dbReference type="ARBA" id="ARBA00006904"/>
    </source>
</evidence>
<feature type="modified residue" description="N6-(pyridoxal phosphate)lysine" evidence="12">
    <location>
        <position position="195"/>
    </location>
</feature>
<evidence type="ECO:0000313" key="15">
    <source>
        <dbReference type="Proteomes" id="UP000295724"/>
    </source>
</evidence>
<feature type="binding site" evidence="12">
    <location>
        <position position="194"/>
    </location>
    <ligand>
        <name>pyridoxal 5'-phosphate</name>
        <dbReference type="ChEBI" id="CHEBI:597326"/>
    </ligand>
</feature>
<feature type="domain" description="Aminotransferase class V" evidence="13">
    <location>
        <begin position="3"/>
        <end position="347"/>
    </location>
</feature>
<comment type="function">
    <text evidence="12">Catalyzes the reversible conversion of 3-phosphohydroxypyruvate to phosphoserine and of 3-hydroxy-2-oxo-4-phosphonooxybutanoate to phosphohydroxythreonine.</text>
</comment>
<dbReference type="Gene3D" id="3.90.1150.10">
    <property type="entry name" value="Aspartate Aminotransferase, domain 1"/>
    <property type="match status" value="1"/>
</dbReference>
<dbReference type="FunFam" id="3.90.1150.10:FF:000006">
    <property type="entry name" value="Phosphoserine aminotransferase"/>
    <property type="match status" value="1"/>
</dbReference>
<dbReference type="Proteomes" id="UP000295724">
    <property type="component" value="Unassembled WGS sequence"/>
</dbReference>
<dbReference type="AlphaFoldDB" id="A0A4R6XDY8"/>